<reference evidence="2" key="1">
    <citation type="submission" date="2023-07" db="EMBL/GenBank/DDBJ databases">
        <authorList>
            <consortium name="AG Swart"/>
            <person name="Singh M."/>
            <person name="Singh A."/>
            <person name="Seah K."/>
            <person name="Emmerich C."/>
        </authorList>
    </citation>
    <scope>NUCLEOTIDE SEQUENCE</scope>
    <source>
        <strain evidence="2">DP1</strain>
    </source>
</reference>
<gene>
    <name evidence="2" type="ORF">ECRASSUSDP1_LOCUS13889</name>
</gene>
<protein>
    <submittedName>
        <fullName evidence="2">Uncharacterized protein</fullName>
    </submittedName>
</protein>
<organism evidence="2 3">
    <name type="scientific">Euplotes crassus</name>
    <dbReference type="NCBI Taxonomy" id="5936"/>
    <lineage>
        <taxon>Eukaryota</taxon>
        <taxon>Sar</taxon>
        <taxon>Alveolata</taxon>
        <taxon>Ciliophora</taxon>
        <taxon>Intramacronucleata</taxon>
        <taxon>Spirotrichea</taxon>
        <taxon>Hypotrichia</taxon>
        <taxon>Euplotida</taxon>
        <taxon>Euplotidae</taxon>
        <taxon>Moneuplotes</taxon>
    </lineage>
</organism>
<evidence type="ECO:0000256" key="1">
    <source>
        <dbReference type="SAM" id="MobiDB-lite"/>
    </source>
</evidence>
<evidence type="ECO:0000313" key="2">
    <source>
        <dbReference type="EMBL" id="CAI2372558.1"/>
    </source>
</evidence>
<accession>A0AAD1URI7</accession>
<feature type="region of interest" description="Disordered" evidence="1">
    <location>
        <begin position="190"/>
        <end position="209"/>
    </location>
</feature>
<dbReference type="AlphaFoldDB" id="A0AAD1URI7"/>
<keyword evidence="3" id="KW-1185">Reference proteome</keyword>
<dbReference type="Proteomes" id="UP001295684">
    <property type="component" value="Unassembled WGS sequence"/>
</dbReference>
<comment type="caution">
    <text evidence="2">The sequence shown here is derived from an EMBL/GenBank/DDBJ whole genome shotgun (WGS) entry which is preliminary data.</text>
</comment>
<proteinExistence type="predicted"/>
<evidence type="ECO:0000313" key="3">
    <source>
        <dbReference type="Proteomes" id="UP001295684"/>
    </source>
</evidence>
<sequence length="321" mass="37389">MKRIQHKLRNFSKEKLKKIGKLNLPKNGFQLKLKKDNVNPKKLFDQSESVENDRKNSDSDSIFNVTFGNFKFTPKQQTNNDTLFCKGKKFNSEGTLPPNFALEDVFLKYELSKQKQLTPENVLNRKEGADTKCSRNEQQCVRYFHTSDGIRRHNNASLEPYKDSLPYFQQPKGEINLQNSLKIYRSHLENSTLSSESRSRSNPEEDSPFFIKRRIRSSNPHARVKRKAHPMISKHFFKKQMSRHGNRSKLLIQDDDKKSSEEIQKKCGLMKCISNSTPKDISKGLKICTNIYLSDGREGNDSFEGYCRLEDIRHPTTKNYQ</sequence>
<dbReference type="EMBL" id="CAMPGE010013848">
    <property type="protein sequence ID" value="CAI2372558.1"/>
    <property type="molecule type" value="Genomic_DNA"/>
</dbReference>
<name>A0AAD1URI7_EUPCR</name>